<evidence type="ECO:0000256" key="1">
    <source>
        <dbReference type="ARBA" id="ARBA00004926"/>
    </source>
</evidence>
<evidence type="ECO:0000256" key="5">
    <source>
        <dbReference type="ARBA" id="ARBA00023235"/>
    </source>
</evidence>
<dbReference type="GO" id="GO:0006094">
    <property type="term" value="P:gluconeogenesis"/>
    <property type="evidence" value="ECO:0007669"/>
    <property type="project" value="UniProtKB-UniRule"/>
</dbReference>
<evidence type="ECO:0000256" key="3">
    <source>
        <dbReference type="ARBA" id="ARBA00022432"/>
    </source>
</evidence>
<comment type="catalytic activity">
    <reaction evidence="6 7 8">
        <text>alpha-D-glucose 6-phosphate = beta-D-fructose 6-phosphate</text>
        <dbReference type="Rhea" id="RHEA:11816"/>
        <dbReference type="ChEBI" id="CHEBI:57634"/>
        <dbReference type="ChEBI" id="CHEBI:58225"/>
        <dbReference type="EC" id="5.3.1.9"/>
    </reaction>
</comment>
<dbReference type="InterPro" id="IPR046348">
    <property type="entry name" value="SIS_dom_sf"/>
</dbReference>
<keyword evidence="3 7" id="KW-0312">Gluconeogenesis</keyword>
<name>A0A9X1Y6R4_9PROT</name>
<dbReference type="SUPFAM" id="SSF53697">
    <property type="entry name" value="SIS domain"/>
    <property type="match status" value="1"/>
</dbReference>
<dbReference type="PROSITE" id="PS00765">
    <property type="entry name" value="P_GLUCOSE_ISOMERASE_1"/>
    <property type="match status" value="1"/>
</dbReference>
<dbReference type="InterPro" id="IPR001672">
    <property type="entry name" value="G6P_Isomerase"/>
</dbReference>
<comment type="caution">
    <text evidence="9">The sequence shown here is derived from an EMBL/GenBank/DDBJ whole genome shotgun (WGS) entry which is preliminary data.</text>
</comment>
<dbReference type="AlphaFoldDB" id="A0A9X1Y6R4"/>
<dbReference type="Gene3D" id="3.40.50.10490">
    <property type="entry name" value="Glucose-6-phosphate isomerase like protein, domain 1"/>
    <property type="match status" value="2"/>
</dbReference>
<gene>
    <name evidence="7 9" type="primary">pgi</name>
    <name evidence="9" type="ORF">M0638_07280</name>
</gene>
<dbReference type="Proteomes" id="UP001139516">
    <property type="component" value="Unassembled WGS sequence"/>
</dbReference>
<dbReference type="Gene3D" id="1.10.1390.10">
    <property type="match status" value="1"/>
</dbReference>
<keyword evidence="5 7" id="KW-0413">Isomerase</keyword>
<comment type="similarity">
    <text evidence="2 7 8">Belongs to the GPI family.</text>
</comment>
<dbReference type="GO" id="GO:0051156">
    <property type="term" value="P:glucose 6-phosphate metabolic process"/>
    <property type="evidence" value="ECO:0007669"/>
    <property type="project" value="TreeGrafter"/>
</dbReference>
<evidence type="ECO:0000256" key="7">
    <source>
        <dbReference type="HAMAP-Rule" id="MF_00473"/>
    </source>
</evidence>
<feature type="active site" evidence="7">
    <location>
        <position position="394"/>
    </location>
</feature>
<dbReference type="InterPro" id="IPR035482">
    <property type="entry name" value="SIS_PGI_2"/>
</dbReference>
<dbReference type="GO" id="GO:0005829">
    <property type="term" value="C:cytosol"/>
    <property type="evidence" value="ECO:0007669"/>
    <property type="project" value="TreeGrafter"/>
</dbReference>
<dbReference type="InterPro" id="IPR018189">
    <property type="entry name" value="Phosphoglucose_isomerase_CS"/>
</dbReference>
<dbReference type="GO" id="GO:0004347">
    <property type="term" value="F:glucose-6-phosphate isomerase activity"/>
    <property type="evidence" value="ECO:0007669"/>
    <property type="project" value="UniProtKB-UniRule"/>
</dbReference>
<evidence type="ECO:0000313" key="9">
    <source>
        <dbReference type="EMBL" id="MCK8784177.1"/>
    </source>
</evidence>
<comment type="function">
    <text evidence="7">Catalyzes the reversible isomerization of glucose-6-phosphate to fructose-6-phosphate.</text>
</comment>
<reference evidence="9" key="1">
    <citation type="submission" date="2022-04" db="EMBL/GenBank/DDBJ databases">
        <title>Roseomonas acroporae sp. nov., isolated from coral Acropora digitifera.</title>
        <authorList>
            <person name="Sun H."/>
        </authorList>
    </citation>
    <scope>NUCLEOTIDE SEQUENCE</scope>
    <source>
        <strain evidence="9">NAR14</strain>
    </source>
</reference>
<dbReference type="GO" id="GO:0097367">
    <property type="term" value="F:carbohydrate derivative binding"/>
    <property type="evidence" value="ECO:0007669"/>
    <property type="project" value="InterPro"/>
</dbReference>
<dbReference type="PRINTS" id="PR00662">
    <property type="entry name" value="G6PISOMERASE"/>
</dbReference>
<keyword evidence="10" id="KW-1185">Reference proteome</keyword>
<evidence type="ECO:0000256" key="2">
    <source>
        <dbReference type="ARBA" id="ARBA00006604"/>
    </source>
</evidence>
<comment type="pathway">
    <text evidence="1 7 8">Carbohydrate degradation; glycolysis; D-glyceraldehyde 3-phosphate and glycerone phosphate from D-glucose: step 2/4.</text>
</comment>
<dbReference type="PANTHER" id="PTHR11469:SF1">
    <property type="entry name" value="GLUCOSE-6-PHOSPHATE ISOMERASE"/>
    <property type="match status" value="1"/>
</dbReference>
<dbReference type="InterPro" id="IPR023096">
    <property type="entry name" value="G6P_Isomerase_C"/>
</dbReference>
<feature type="active site" description="Proton donor" evidence="7">
    <location>
        <position position="363"/>
    </location>
</feature>
<evidence type="ECO:0000256" key="4">
    <source>
        <dbReference type="ARBA" id="ARBA00023152"/>
    </source>
</evidence>
<evidence type="ECO:0000256" key="8">
    <source>
        <dbReference type="RuleBase" id="RU000612"/>
    </source>
</evidence>
<evidence type="ECO:0000256" key="6">
    <source>
        <dbReference type="ARBA" id="ARBA00029321"/>
    </source>
</evidence>
<dbReference type="NCBIfam" id="NF001211">
    <property type="entry name" value="PRK00179.1"/>
    <property type="match status" value="1"/>
</dbReference>
<accession>A0A9X1Y6R4</accession>
<keyword evidence="4 7" id="KW-0324">Glycolysis</keyword>
<dbReference type="PROSITE" id="PS51463">
    <property type="entry name" value="P_GLUCOSE_ISOMERASE_3"/>
    <property type="match status" value="1"/>
</dbReference>
<dbReference type="EMBL" id="JALPRX010000026">
    <property type="protein sequence ID" value="MCK8784177.1"/>
    <property type="molecule type" value="Genomic_DNA"/>
</dbReference>
<evidence type="ECO:0000313" key="10">
    <source>
        <dbReference type="Proteomes" id="UP001139516"/>
    </source>
</evidence>
<comment type="pathway">
    <text evidence="7">Carbohydrate biosynthesis; gluconeogenesis.</text>
</comment>
<dbReference type="HAMAP" id="MF_00473">
    <property type="entry name" value="G6P_isomerase"/>
    <property type="match status" value="1"/>
</dbReference>
<dbReference type="GO" id="GO:0048029">
    <property type="term" value="F:monosaccharide binding"/>
    <property type="evidence" value="ECO:0007669"/>
    <property type="project" value="TreeGrafter"/>
</dbReference>
<dbReference type="EC" id="5.3.1.9" evidence="7"/>
<dbReference type="CDD" id="cd05016">
    <property type="entry name" value="SIS_PGI_2"/>
    <property type="match status" value="1"/>
</dbReference>
<protein>
    <recommendedName>
        <fullName evidence="7">Glucose-6-phosphate isomerase</fullName>
        <shortName evidence="7">GPI</shortName>
        <ecNumber evidence="7">5.3.1.9</ecNumber>
    </recommendedName>
    <alternativeName>
        <fullName evidence="7">Phosphoglucose isomerase</fullName>
        <shortName evidence="7">PGI</shortName>
    </alternativeName>
    <alternativeName>
        <fullName evidence="7">Phosphohexose isomerase</fullName>
        <shortName evidence="7">PHI</shortName>
    </alternativeName>
</protein>
<dbReference type="CDD" id="cd05015">
    <property type="entry name" value="SIS_PGI_1"/>
    <property type="match status" value="1"/>
</dbReference>
<proteinExistence type="inferred from homology"/>
<sequence length="560" mass="59995">MDESQPDALAEAWAALDVLAQAPRPDGSAPGSIRPLFAAAPDRFTRFSARAGDILLDYSKTAITEGVLAALLDLARAADVEGRRDAMATGLPINVTERRAVLHMALRAPRDAVFKTGPGEPREDATAEVHAVLDRMRDFTRAVHDGTLRGGTGLTFTDVVNIGIGGSDLGPAMVTRALRTAHSPMRAHYLSNVDGHAWEALRPHLDAARTLVLVASKTFTTQETMTNAALLRDWVAGAVGADKVGRHFVALSTNLQATAAFGIPDGQVFGFRDWVGGRYSLWSSIGLSTALAIGWDGFAQLLAGARRMDEHFLTAPPDQNLPVLLGLVGIWNHNLLGYPTLCVLPYDERLARFPAHLQQLEMESLGKRVTLTGAPAAHETGPVVFGEPGTNAQHSFMQLVHQGTTPVPVDFVLIANPDHGHPDSHRKLLANGLAQAEALMRGRTADEIEAEMRAEGLAQTEVARLLPHRVCPGDRPSNTILLPHLDPGTLGQLIALYEHKVFVQGAVWGINAFDQWGVELGKQLAGAILPELVHGPTPGAHDSSTTGLLEEILRLQGNGD</sequence>
<dbReference type="Pfam" id="PF00342">
    <property type="entry name" value="PGI"/>
    <property type="match status" value="1"/>
</dbReference>
<dbReference type="PANTHER" id="PTHR11469">
    <property type="entry name" value="GLUCOSE-6-PHOSPHATE ISOMERASE"/>
    <property type="match status" value="1"/>
</dbReference>
<comment type="subcellular location">
    <subcellularLocation>
        <location evidence="7">Cytoplasm</location>
    </subcellularLocation>
</comment>
<organism evidence="9 10">
    <name type="scientific">Roseomonas acroporae</name>
    <dbReference type="NCBI Taxonomy" id="2937791"/>
    <lineage>
        <taxon>Bacteria</taxon>
        <taxon>Pseudomonadati</taxon>
        <taxon>Pseudomonadota</taxon>
        <taxon>Alphaproteobacteria</taxon>
        <taxon>Acetobacterales</taxon>
        <taxon>Roseomonadaceae</taxon>
        <taxon>Roseomonas</taxon>
    </lineage>
</organism>
<keyword evidence="7" id="KW-0963">Cytoplasm</keyword>
<dbReference type="RefSeq" id="WP_248666302.1">
    <property type="nucleotide sequence ID" value="NZ_JALPRX010000026.1"/>
</dbReference>
<dbReference type="InterPro" id="IPR035476">
    <property type="entry name" value="SIS_PGI_1"/>
</dbReference>
<dbReference type="GO" id="GO:0006096">
    <property type="term" value="P:glycolytic process"/>
    <property type="evidence" value="ECO:0007669"/>
    <property type="project" value="UniProtKB-UniRule"/>
</dbReference>
<dbReference type="PROSITE" id="PS00174">
    <property type="entry name" value="P_GLUCOSE_ISOMERASE_2"/>
    <property type="match status" value="1"/>
</dbReference>
<feature type="active site" evidence="7">
    <location>
        <position position="522"/>
    </location>
</feature>